<evidence type="ECO:0000313" key="2">
    <source>
        <dbReference type="Proteomes" id="UP000321827"/>
    </source>
</evidence>
<dbReference type="InterPro" id="IPR002837">
    <property type="entry name" value="DUF123"/>
</dbReference>
<organism evidence="1 2">
    <name type="scientific">Oceanithermus desulfurans NBRC 100063</name>
    <dbReference type="NCBI Taxonomy" id="1227550"/>
    <lineage>
        <taxon>Bacteria</taxon>
        <taxon>Thermotogati</taxon>
        <taxon>Deinococcota</taxon>
        <taxon>Deinococci</taxon>
        <taxon>Thermales</taxon>
        <taxon>Thermaceae</taxon>
        <taxon>Oceanithermus</taxon>
    </lineage>
</organism>
<gene>
    <name evidence="1" type="ORF">ODE01S_02990</name>
</gene>
<dbReference type="Proteomes" id="UP000321827">
    <property type="component" value="Unassembled WGS sequence"/>
</dbReference>
<evidence type="ECO:0000313" key="1">
    <source>
        <dbReference type="EMBL" id="GEM88865.1"/>
    </source>
</evidence>
<dbReference type="AlphaFoldDB" id="A0A511RGT8"/>
<name>A0A511RGT8_9DEIN</name>
<sequence length="167" mass="17996">MSIHAYGEPQKSGAYVLELALEAPLELSFGRFQGGRVFALAPGRVYYLGSALAGRLPSRLLRHATRAAGPPHRLRAELLRHFEGLGWAVRPPARKTLHWHADHLMESDAELAAVYLFYGDAPREAFLEEALRALGAEPLAPGLGAGDRPGGSHVLWAPAPLPLLPGS</sequence>
<dbReference type="EMBL" id="BJXN01000002">
    <property type="protein sequence ID" value="GEM88865.1"/>
    <property type="molecule type" value="Genomic_DNA"/>
</dbReference>
<proteinExistence type="predicted"/>
<evidence type="ECO:0008006" key="3">
    <source>
        <dbReference type="Google" id="ProtNLM"/>
    </source>
</evidence>
<dbReference type="Pfam" id="PF01986">
    <property type="entry name" value="DUF123"/>
    <property type="match status" value="1"/>
</dbReference>
<dbReference type="OrthoDB" id="9811593at2"/>
<comment type="caution">
    <text evidence="1">The sequence shown here is derived from an EMBL/GenBank/DDBJ whole genome shotgun (WGS) entry which is preliminary data.</text>
</comment>
<reference evidence="1 2" key="1">
    <citation type="submission" date="2019-07" db="EMBL/GenBank/DDBJ databases">
        <title>Whole genome shotgun sequence of Oceanithermus desulfurans NBRC 100063.</title>
        <authorList>
            <person name="Hosoyama A."/>
            <person name="Uohara A."/>
            <person name="Ohji S."/>
            <person name="Ichikawa N."/>
        </authorList>
    </citation>
    <scope>NUCLEOTIDE SEQUENCE [LARGE SCALE GENOMIC DNA]</scope>
    <source>
        <strain evidence="1 2">NBRC 100063</strain>
    </source>
</reference>
<accession>A0A511RGT8</accession>
<dbReference type="RefSeq" id="WP_147145111.1">
    <property type="nucleotide sequence ID" value="NZ_BJXN01000002.1"/>
</dbReference>
<protein>
    <recommendedName>
        <fullName evidence="3">DUF123 domain-containing protein</fullName>
    </recommendedName>
</protein>